<evidence type="ECO:0000313" key="1">
    <source>
        <dbReference type="EMBL" id="CAH1975366.1"/>
    </source>
</evidence>
<feature type="non-terminal residue" evidence="1">
    <location>
        <position position="1"/>
    </location>
</feature>
<name>A0A9P0PDE3_ACAOB</name>
<dbReference type="AlphaFoldDB" id="A0A9P0PDE3"/>
<dbReference type="Proteomes" id="UP001152888">
    <property type="component" value="Unassembled WGS sequence"/>
</dbReference>
<protein>
    <submittedName>
        <fullName evidence="1">Uncharacterized protein</fullName>
    </submittedName>
</protein>
<keyword evidence="2" id="KW-1185">Reference proteome</keyword>
<accession>A0A9P0PDE3</accession>
<dbReference type="EMBL" id="CAKOFQ010006835">
    <property type="protein sequence ID" value="CAH1975366.1"/>
    <property type="molecule type" value="Genomic_DNA"/>
</dbReference>
<sequence length="77" mass="8996">KPPLNVSYQTVLDHGVISFEFVVSTYLTYVRTDVSTIIIQRHGGASWYFQKIVLTILRLPRNEKHLDKIPKSRFCIF</sequence>
<reference evidence="1" key="1">
    <citation type="submission" date="2022-03" db="EMBL/GenBank/DDBJ databases">
        <authorList>
            <person name="Sayadi A."/>
        </authorList>
    </citation>
    <scope>NUCLEOTIDE SEQUENCE</scope>
</reference>
<comment type="caution">
    <text evidence="1">The sequence shown here is derived from an EMBL/GenBank/DDBJ whole genome shotgun (WGS) entry which is preliminary data.</text>
</comment>
<evidence type="ECO:0000313" key="2">
    <source>
        <dbReference type="Proteomes" id="UP001152888"/>
    </source>
</evidence>
<proteinExistence type="predicted"/>
<organism evidence="1 2">
    <name type="scientific">Acanthoscelides obtectus</name>
    <name type="common">Bean weevil</name>
    <name type="synonym">Bruchus obtectus</name>
    <dbReference type="NCBI Taxonomy" id="200917"/>
    <lineage>
        <taxon>Eukaryota</taxon>
        <taxon>Metazoa</taxon>
        <taxon>Ecdysozoa</taxon>
        <taxon>Arthropoda</taxon>
        <taxon>Hexapoda</taxon>
        <taxon>Insecta</taxon>
        <taxon>Pterygota</taxon>
        <taxon>Neoptera</taxon>
        <taxon>Endopterygota</taxon>
        <taxon>Coleoptera</taxon>
        <taxon>Polyphaga</taxon>
        <taxon>Cucujiformia</taxon>
        <taxon>Chrysomeloidea</taxon>
        <taxon>Chrysomelidae</taxon>
        <taxon>Bruchinae</taxon>
        <taxon>Bruchini</taxon>
        <taxon>Acanthoscelides</taxon>
    </lineage>
</organism>
<gene>
    <name evidence="1" type="ORF">ACAOBT_LOCUS11578</name>
</gene>